<keyword evidence="10" id="KW-1185">Reference proteome</keyword>
<dbReference type="InterPro" id="IPR003689">
    <property type="entry name" value="ZIP"/>
</dbReference>
<proteinExistence type="inferred from homology"/>
<protein>
    <submittedName>
        <fullName evidence="9">Metal transporter, ZIP family</fullName>
    </submittedName>
</protein>
<accession>A0A2R4BL91</accession>
<feature type="transmembrane region" description="Helical" evidence="8">
    <location>
        <begin position="204"/>
        <end position="230"/>
    </location>
</feature>
<evidence type="ECO:0000313" key="9">
    <source>
        <dbReference type="EMBL" id="AVR87963.1"/>
    </source>
</evidence>
<feature type="transmembrane region" description="Helical" evidence="8">
    <location>
        <begin position="85"/>
        <end position="106"/>
    </location>
</feature>
<evidence type="ECO:0000256" key="3">
    <source>
        <dbReference type="ARBA" id="ARBA00022475"/>
    </source>
</evidence>
<keyword evidence="5" id="KW-0862">Zinc</keyword>
<keyword evidence="4 8" id="KW-0812">Transmembrane</keyword>
<dbReference type="EMBL" id="CP028339">
    <property type="protein sequence ID" value="AVR87963.1"/>
    <property type="molecule type" value="Genomic_DNA"/>
</dbReference>
<evidence type="ECO:0000256" key="2">
    <source>
        <dbReference type="ARBA" id="ARBA00006939"/>
    </source>
</evidence>
<comment type="similarity">
    <text evidence="2">Belongs to the ZIP transporter (TC 2.A.5) family.</text>
</comment>
<feature type="transmembrane region" description="Helical" evidence="8">
    <location>
        <begin position="118"/>
        <end position="137"/>
    </location>
</feature>
<dbReference type="GO" id="GO:0005886">
    <property type="term" value="C:plasma membrane"/>
    <property type="evidence" value="ECO:0007669"/>
    <property type="project" value="UniProtKB-SubCell"/>
</dbReference>
<dbReference type="RefSeq" id="WP_107220278.1">
    <property type="nucleotide sequence ID" value="NZ_CP028339.1"/>
</dbReference>
<dbReference type="PANTHER" id="PTHR11040">
    <property type="entry name" value="ZINC/IRON TRANSPORTER"/>
    <property type="match status" value="1"/>
</dbReference>
<dbReference type="KEGG" id="tak:Tharo_1024"/>
<organism evidence="9 10">
    <name type="scientific">Thauera aromatica K172</name>
    <dbReference type="NCBI Taxonomy" id="44139"/>
    <lineage>
        <taxon>Bacteria</taxon>
        <taxon>Pseudomonadati</taxon>
        <taxon>Pseudomonadota</taxon>
        <taxon>Betaproteobacteria</taxon>
        <taxon>Rhodocyclales</taxon>
        <taxon>Zoogloeaceae</taxon>
        <taxon>Thauera</taxon>
    </lineage>
</organism>
<sequence>MVAHVARLHFQPAGPAGALRALSGWLIVLTGAAVLLSGAVRDLEGFALAVPAALSGGAMAAAATALGALPLLVMRRIGADTQGALLGFGAGVMLAASVFSLLLPAFTAARGRGLDEAGAALLVAVGLALGAGLLLAMDRALPHRHAPDGTRSGTAVWLFVFAIAVHNLPEGLAIGVASALGTAVPGSSGTVATGISLQNVPEGLIVAIALVSAGYGRRFAFGVAAVSGLIEPVAAVAGSLLVSASAAILPGALAGAAGAMLFVVSHEIIPESHRRGHETLATAGLIIGFAAMMVLDRVLA</sequence>
<name>A0A2R4BL91_THAAR</name>
<dbReference type="PANTHER" id="PTHR11040:SF211">
    <property type="entry name" value="ZINC TRANSPORTER ZIP11"/>
    <property type="match status" value="1"/>
</dbReference>
<evidence type="ECO:0000256" key="4">
    <source>
        <dbReference type="ARBA" id="ARBA00022692"/>
    </source>
</evidence>
<evidence type="ECO:0000256" key="7">
    <source>
        <dbReference type="ARBA" id="ARBA00023136"/>
    </source>
</evidence>
<keyword evidence="3" id="KW-1003">Cell membrane</keyword>
<dbReference type="Proteomes" id="UP000241885">
    <property type="component" value="Chromosome"/>
</dbReference>
<dbReference type="GO" id="GO:0005385">
    <property type="term" value="F:zinc ion transmembrane transporter activity"/>
    <property type="evidence" value="ECO:0007669"/>
    <property type="project" value="TreeGrafter"/>
</dbReference>
<dbReference type="OrthoDB" id="9787346at2"/>
<keyword evidence="6 8" id="KW-1133">Transmembrane helix</keyword>
<feature type="transmembrane region" description="Helical" evidence="8">
    <location>
        <begin position="21"/>
        <end position="40"/>
    </location>
</feature>
<evidence type="ECO:0000256" key="6">
    <source>
        <dbReference type="ARBA" id="ARBA00022989"/>
    </source>
</evidence>
<comment type="subcellular location">
    <subcellularLocation>
        <location evidence="1">Cell membrane</location>
        <topology evidence="1">Multi-pass membrane protein</topology>
    </subcellularLocation>
</comment>
<feature type="transmembrane region" description="Helical" evidence="8">
    <location>
        <begin position="236"/>
        <end position="264"/>
    </location>
</feature>
<gene>
    <name evidence="9" type="ORF">Tharo_1024</name>
</gene>
<evidence type="ECO:0000256" key="1">
    <source>
        <dbReference type="ARBA" id="ARBA00004651"/>
    </source>
</evidence>
<evidence type="ECO:0000256" key="5">
    <source>
        <dbReference type="ARBA" id="ARBA00022833"/>
    </source>
</evidence>
<evidence type="ECO:0000256" key="8">
    <source>
        <dbReference type="SAM" id="Phobius"/>
    </source>
</evidence>
<dbReference type="Pfam" id="PF02535">
    <property type="entry name" value="Zip"/>
    <property type="match status" value="1"/>
</dbReference>
<evidence type="ECO:0000313" key="10">
    <source>
        <dbReference type="Proteomes" id="UP000241885"/>
    </source>
</evidence>
<keyword evidence="7 8" id="KW-0472">Membrane</keyword>
<dbReference type="AlphaFoldDB" id="A0A2R4BL91"/>
<feature type="transmembrane region" description="Helical" evidence="8">
    <location>
        <begin position="276"/>
        <end position="295"/>
    </location>
</feature>
<feature type="transmembrane region" description="Helical" evidence="8">
    <location>
        <begin position="46"/>
        <end position="73"/>
    </location>
</feature>
<reference evidence="9 10" key="1">
    <citation type="submission" date="2018-03" db="EMBL/GenBank/DDBJ databases">
        <title>Complete genome sequence of Thauera aromatica, a model organism for studying aromatic compound degradation under denitrifying conditions.</title>
        <authorList>
            <person name="Lo H.-Y."/>
            <person name="Goris T."/>
            <person name="Boll M."/>
            <person name="Mueller J.A."/>
        </authorList>
    </citation>
    <scope>NUCLEOTIDE SEQUENCE [LARGE SCALE GENOMIC DNA]</scope>
    <source>
        <strain evidence="9 10">K172</strain>
    </source>
</reference>